<dbReference type="OrthoDB" id="426235at2759"/>
<dbReference type="SUPFAM" id="SSF51735">
    <property type="entry name" value="NAD(P)-binding Rossmann-fold domains"/>
    <property type="match status" value="1"/>
</dbReference>
<keyword evidence="2" id="KW-1185">Reference proteome</keyword>
<dbReference type="Proteomes" id="UP000070133">
    <property type="component" value="Unassembled WGS sequence"/>
</dbReference>
<dbReference type="Gene3D" id="3.90.25.10">
    <property type="entry name" value="UDP-galactose 4-epimerase, domain 1"/>
    <property type="match status" value="1"/>
</dbReference>
<proteinExistence type="predicted"/>
<accession>A0A139H4Q9</accession>
<evidence type="ECO:0000313" key="2">
    <source>
        <dbReference type="Proteomes" id="UP000070133"/>
    </source>
</evidence>
<organism evidence="1 2">
    <name type="scientific">Pseudocercospora eumusae</name>
    <dbReference type="NCBI Taxonomy" id="321146"/>
    <lineage>
        <taxon>Eukaryota</taxon>
        <taxon>Fungi</taxon>
        <taxon>Dikarya</taxon>
        <taxon>Ascomycota</taxon>
        <taxon>Pezizomycotina</taxon>
        <taxon>Dothideomycetes</taxon>
        <taxon>Dothideomycetidae</taxon>
        <taxon>Mycosphaerellales</taxon>
        <taxon>Mycosphaerellaceae</taxon>
        <taxon>Pseudocercospora</taxon>
    </lineage>
</organism>
<sequence>MVVSAFGQEAALWWDRLRRVESRRRGSWRWRCAFRIDGFETYRAYAAKVIVDERTLNKHVVVFNEMWTPLQIVEHWEKISGEKLERTYVSETELKKTIDSCGDGMGILTLMVKIPAQYLVSWEYAKYLGYVTSKELCPDFEPRKFDDYAEEVLDGKAAQIYEELKVKFAEMVMKK</sequence>
<dbReference type="InterPro" id="IPR036291">
    <property type="entry name" value="NAD(P)-bd_dom_sf"/>
</dbReference>
<evidence type="ECO:0000313" key="1">
    <source>
        <dbReference type="EMBL" id="KXS97392.1"/>
    </source>
</evidence>
<reference evidence="1 2" key="1">
    <citation type="submission" date="2015-07" db="EMBL/GenBank/DDBJ databases">
        <title>Comparative genomics of the Sigatoka disease complex on banana suggests a link between parallel evolutionary changes in Pseudocercospora fijiensis and Pseudocercospora eumusae and increased virulence on the banana host.</title>
        <authorList>
            <person name="Chang T.-C."/>
            <person name="Salvucci A."/>
            <person name="Crous P.W."/>
            <person name="Stergiopoulos I."/>
        </authorList>
    </citation>
    <scope>NUCLEOTIDE SEQUENCE [LARGE SCALE GENOMIC DNA]</scope>
    <source>
        <strain evidence="1 2">CBS 114824</strain>
    </source>
</reference>
<name>A0A139H4Q9_9PEZI</name>
<comment type="caution">
    <text evidence="1">The sequence shown here is derived from an EMBL/GenBank/DDBJ whole genome shotgun (WGS) entry which is preliminary data.</text>
</comment>
<dbReference type="EMBL" id="LFZN01000145">
    <property type="protein sequence ID" value="KXS97392.1"/>
    <property type="molecule type" value="Genomic_DNA"/>
</dbReference>
<protein>
    <recommendedName>
        <fullName evidence="3">NmrA-like domain-containing protein</fullName>
    </recommendedName>
</protein>
<gene>
    <name evidence="1" type="ORF">AC578_9610</name>
</gene>
<evidence type="ECO:0008006" key="3">
    <source>
        <dbReference type="Google" id="ProtNLM"/>
    </source>
</evidence>
<dbReference type="AlphaFoldDB" id="A0A139H4Q9"/>
<dbReference type="STRING" id="321146.A0A139H4Q9"/>